<comment type="caution">
    <text evidence="4">The sequence shown here is derived from an EMBL/GenBank/DDBJ whole genome shotgun (WGS) entry which is preliminary data.</text>
</comment>
<dbReference type="EMBL" id="BAABAA010000008">
    <property type="protein sequence ID" value="GAA3579403.1"/>
    <property type="molecule type" value="Genomic_DNA"/>
</dbReference>
<organism evidence="4 5">
    <name type="scientific">Kribbella ginsengisoli</name>
    <dbReference type="NCBI Taxonomy" id="363865"/>
    <lineage>
        <taxon>Bacteria</taxon>
        <taxon>Bacillati</taxon>
        <taxon>Actinomycetota</taxon>
        <taxon>Actinomycetes</taxon>
        <taxon>Propionibacteriales</taxon>
        <taxon>Kribbellaceae</taxon>
        <taxon>Kribbella</taxon>
    </lineage>
</organism>
<name>A0ABP6Y9E0_9ACTN</name>
<feature type="domain" description="PKD" evidence="3">
    <location>
        <begin position="216"/>
        <end position="260"/>
    </location>
</feature>
<keyword evidence="2" id="KW-0732">Signal</keyword>
<feature type="signal peptide" evidence="2">
    <location>
        <begin position="1"/>
        <end position="29"/>
    </location>
</feature>
<evidence type="ECO:0000256" key="1">
    <source>
        <dbReference type="SAM" id="MobiDB-lite"/>
    </source>
</evidence>
<dbReference type="PROSITE" id="PS50093">
    <property type="entry name" value="PKD"/>
    <property type="match status" value="1"/>
</dbReference>
<evidence type="ECO:0000256" key="2">
    <source>
        <dbReference type="SAM" id="SignalP"/>
    </source>
</evidence>
<dbReference type="InterPro" id="IPR000601">
    <property type="entry name" value="PKD_dom"/>
</dbReference>
<proteinExistence type="predicted"/>
<dbReference type="CDD" id="cd00146">
    <property type="entry name" value="PKD"/>
    <property type="match status" value="1"/>
</dbReference>
<feature type="chain" id="PRO_5047481876" description="PKD domain-containing protein" evidence="2">
    <location>
        <begin position="30"/>
        <end position="302"/>
    </location>
</feature>
<evidence type="ECO:0000313" key="5">
    <source>
        <dbReference type="Proteomes" id="UP001501222"/>
    </source>
</evidence>
<feature type="region of interest" description="Disordered" evidence="1">
    <location>
        <begin position="31"/>
        <end position="100"/>
    </location>
</feature>
<evidence type="ECO:0000313" key="4">
    <source>
        <dbReference type="EMBL" id="GAA3579403.1"/>
    </source>
</evidence>
<gene>
    <name evidence="4" type="ORF">GCM10022235_56890</name>
</gene>
<evidence type="ECO:0000259" key="3">
    <source>
        <dbReference type="PROSITE" id="PS50093"/>
    </source>
</evidence>
<dbReference type="Proteomes" id="UP001501222">
    <property type="component" value="Unassembled WGS sequence"/>
</dbReference>
<keyword evidence="5" id="KW-1185">Reference proteome</keyword>
<sequence>MNMRTQAIVFALALCIGAGTIFQIAPAEAGYAQQPPKPTSPPSVVVKPTKDGVGMQGRQKRSGRLETGRPPKAGKSSQGSKGQRPKGTENSAPLANPVEDDDFRAGIGICGFPGGNAPQLTRCLPAMEDDLPDQPDQPVDTPSNAVVIRIPRPEDVQWEQVLAESKNVLFPKLGVKVQPAGRTLVNLDTIVYTDESRAYRQTVTVLGFPVAVEAMPMSYTWRFGDGASVTTTTPGRPYPAKDITHKYMKKHWVNLTVTTNYAARFNVAGTGWQYIDGTVPITGPATALQVREAVPVLVKPGG</sequence>
<protein>
    <recommendedName>
        <fullName evidence="3">PKD domain-containing protein</fullName>
    </recommendedName>
</protein>
<accession>A0ABP6Y9E0</accession>
<reference evidence="5" key="1">
    <citation type="journal article" date="2019" name="Int. J. Syst. Evol. Microbiol.">
        <title>The Global Catalogue of Microorganisms (GCM) 10K type strain sequencing project: providing services to taxonomists for standard genome sequencing and annotation.</title>
        <authorList>
            <consortium name="The Broad Institute Genomics Platform"/>
            <consortium name="The Broad Institute Genome Sequencing Center for Infectious Disease"/>
            <person name="Wu L."/>
            <person name="Ma J."/>
        </authorList>
    </citation>
    <scope>NUCLEOTIDE SEQUENCE [LARGE SCALE GENOMIC DNA]</scope>
    <source>
        <strain evidence="5">JCM 16928</strain>
    </source>
</reference>